<dbReference type="Gramene" id="OMO70942">
    <property type="protein sequence ID" value="OMO70942"/>
    <property type="gene ID" value="CCACVL1_18560"/>
</dbReference>
<reference evidence="5 6" key="1">
    <citation type="submission" date="2013-09" db="EMBL/GenBank/DDBJ databases">
        <title>Corchorus capsularis genome sequencing.</title>
        <authorList>
            <person name="Alam M."/>
            <person name="Haque M.S."/>
            <person name="Islam M.S."/>
            <person name="Emdad E.M."/>
            <person name="Islam M.M."/>
            <person name="Ahmed B."/>
            <person name="Halim A."/>
            <person name="Hossen Q.M.M."/>
            <person name="Hossain M.Z."/>
            <person name="Ahmed R."/>
            <person name="Khan M.M."/>
            <person name="Islam R."/>
            <person name="Rashid M.M."/>
            <person name="Khan S.A."/>
            <person name="Rahman M.S."/>
            <person name="Alam M."/>
        </authorList>
    </citation>
    <scope>NUCLEOTIDE SEQUENCE [LARGE SCALE GENOMIC DNA]</scope>
    <source>
        <strain evidence="6">cv. CVL-1</strain>
        <tissue evidence="5">Whole seedling</tissue>
    </source>
</reference>
<evidence type="ECO:0000256" key="1">
    <source>
        <dbReference type="ARBA" id="ARBA00004123"/>
    </source>
</evidence>
<dbReference type="GO" id="GO:0006383">
    <property type="term" value="P:transcription by RNA polymerase III"/>
    <property type="evidence" value="ECO:0007669"/>
    <property type="project" value="InterPro"/>
</dbReference>
<feature type="region of interest" description="Disordered" evidence="4">
    <location>
        <begin position="1"/>
        <end position="20"/>
    </location>
</feature>
<evidence type="ECO:0000256" key="3">
    <source>
        <dbReference type="ARBA" id="ARBA00023242"/>
    </source>
</evidence>
<evidence type="ECO:0000256" key="2">
    <source>
        <dbReference type="ARBA" id="ARBA00008352"/>
    </source>
</evidence>
<dbReference type="PANTHER" id="PTHR15367">
    <property type="entry name" value="DNA-DIRECTED RNA POLYMERASE III"/>
    <property type="match status" value="1"/>
</dbReference>
<feature type="compositionally biased region" description="Acidic residues" evidence="4">
    <location>
        <begin position="57"/>
        <end position="77"/>
    </location>
</feature>
<organism evidence="5 6">
    <name type="scientific">Corchorus capsularis</name>
    <name type="common">Jute</name>
    <dbReference type="NCBI Taxonomy" id="210143"/>
    <lineage>
        <taxon>Eukaryota</taxon>
        <taxon>Viridiplantae</taxon>
        <taxon>Streptophyta</taxon>
        <taxon>Embryophyta</taxon>
        <taxon>Tracheophyta</taxon>
        <taxon>Spermatophyta</taxon>
        <taxon>Magnoliopsida</taxon>
        <taxon>eudicotyledons</taxon>
        <taxon>Gunneridae</taxon>
        <taxon>Pentapetalae</taxon>
        <taxon>rosids</taxon>
        <taxon>malvids</taxon>
        <taxon>Malvales</taxon>
        <taxon>Malvaceae</taxon>
        <taxon>Grewioideae</taxon>
        <taxon>Apeibeae</taxon>
        <taxon>Corchorus</taxon>
    </lineage>
</organism>
<dbReference type="GO" id="GO:0005666">
    <property type="term" value="C:RNA polymerase III complex"/>
    <property type="evidence" value="ECO:0007669"/>
    <property type="project" value="TreeGrafter"/>
</dbReference>
<protein>
    <submittedName>
        <fullName evidence="5">Uncharacterized protein</fullName>
    </submittedName>
</protein>
<gene>
    <name evidence="5" type="ORF">CCACVL1_18560</name>
</gene>
<proteinExistence type="inferred from homology"/>
<evidence type="ECO:0000256" key="4">
    <source>
        <dbReference type="SAM" id="MobiDB-lite"/>
    </source>
</evidence>
<dbReference type="PANTHER" id="PTHR15367:SF2">
    <property type="entry name" value="DNA-DIRECTED RNA POLYMERASE III SUBUNIT"/>
    <property type="match status" value="1"/>
</dbReference>
<feature type="region of interest" description="Disordered" evidence="4">
    <location>
        <begin position="54"/>
        <end position="77"/>
    </location>
</feature>
<dbReference type="Proteomes" id="UP000188268">
    <property type="component" value="Unassembled WGS sequence"/>
</dbReference>
<keyword evidence="6" id="KW-1185">Reference proteome</keyword>
<keyword evidence="3" id="KW-0539">Nucleus</keyword>
<accession>A0A1R3HKU2</accession>
<comment type="similarity">
    <text evidence="2">Belongs to the eukaryotic RPC7 RNA polymerase subunit family.</text>
</comment>
<evidence type="ECO:0000313" key="5">
    <source>
        <dbReference type="EMBL" id="OMO70942.1"/>
    </source>
</evidence>
<dbReference type="EMBL" id="AWWV01011748">
    <property type="protein sequence ID" value="OMO70942.1"/>
    <property type="molecule type" value="Genomic_DNA"/>
</dbReference>
<evidence type="ECO:0000313" key="6">
    <source>
        <dbReference type="Proteomes" id="UP000188268"/>
    </source>
</evidence>
<comment type="subcellular location">
    <subcellularLocation>
        <location evidence="1">Nucleus</location>
    </subcellularLocation>
</comment>
<sequence>MDIERYSDWGNQKSSSKRDSLDQILQLHSNNFPKELIGGLEKLDKFEKFEQQFENEHFDDDEDDYNQDDGGDDEAIY</sequence>
<comment type="caution">
    <text evidence="5">The sequence shown here is derived from an EMBL/GenBank/DDBJ whole genome shotgun (WGS) entry which is preliminary data.</text>
</comment>
<dbReference type="AlphaFoldDB" id="A0A1R3HKU2"/>
<dbReference type="InterPro" id="IPR024661">
    <property type="entry name" value="RNA_pol_III_Rpc31"/>
</dbReference>
<dbReference type="OrthoDB" id="2018787at2759"/>
<name>A0A1R3HKU2_COCAP</name>